<dbReference type="SUPFAM" id="SSF48452">
    <property type="entry name" value="TPR-like"/>
    <property type="match status" value="1"/>
</dbReference>
<evidence type="ECO:0000313" key="3">
    <source>
        <dbReference type="EMBL" id="WZK88051.1"/>
    </source>
</evidence>
<evidence type="ECO:0000313" key="4">
    <source>
        <dbReference type="Proteomes" id="UP001623232"/>
    </source>
</evidence>
<keyword evidence="3" id="KW-0449">Lipoprotein</keyword>
<evidence type="ECO:0000259" key="2">
    <source>
        <dbReference type="Pfam" id="PF04575"/>
    </source>
</evidence>
<keyword evidence="1" id="KW-0732">Signal</keyword>
<dbReference type="Proteomes" id="UP001623232">
    <property type="component" value="Chromosome"/>
</dbReference>
<feature type="chain" id="PRO_5045191979" evidence="1">
    <location>
        <begin position="26"/>
        <end position="471"/>
    </location>
</feature>
<feature type="signal peptide" evidence="1">
    <location>
        <begin position="1"/>
        <end position="25"/>
    </location>
</feature>
<name>A0ABZ2XPN6_9RHOB</name>
<reference evidence="3 4" key="1">
    <citation type="submission" date="2023-04" db="EMBL/GenBank/DDBJ databases">
        <title>Complete genome sequence of Alisedimentitalea scapharcae.</title>
        <authorList>
            <person name="Rong J.-C."/>
            <person name="Yi M.-L."/>
            <person name="Zhao Q."/>
        </authorList>
    </citation>
    <scope>NUCLEOTIDE SEQUENCE [LARGE SCALE GENOMIC DNA]</scope>
    <source>
        <strain evidence="3 4">KCTC 42119</strain>
    </source>
</reference>
<accession>A0ABZ2XPN6</accession>
<gene>
    <name evidence="3" type="ORF">QEZ52_15765</name>
</gene>
<dbReference type="Pfam" id="PF04575">
    <property type="entry name" value="SlipAM"/>
    <property type="match status" value="1"/>
</dbReference>
<feature type="domain" description="Surface lipoprotein assembly modifier C-terminal" evidence="2">
    <location>
        <begin position="163"/>
        <end position="454"/>
    </location>
</feature>
<proteinExistence type="predicted"/>
<keyword evidence="4" id="KW-1185">Reference proteome</keyword>
<dbReference type="InterPro" id="IPR011990">
    <property type="entry name" value="TPR-like_helical_dom_sf"/>
</dbReference>
<dbReference type="Gene3D" id="1.25.40.10">
    <property type="entry name" value="Tetratricopeptide repeat domain"/>
    <property type="match status" value="1"/>
</dbReference>
<dbReference type="EMBL" id="CP123584">
    <property type="protein sequence ID" value="WZK88051.1"/>
    <property type="molecule type" value="Genomic_DNA"/>
</dbReference>
<sequence>MARGRIRTALGTGTLAVLVGWAALAAPQATPVVERVTLSPAELREAATGALKAGHPEIAYRYSDALVKRDATDRTALLIRARAARDLGQYDNAKQSAKAAWKQAETPEDKFSTSMIMAQTLSSAGQRTMAQLWLRRAAQHAPTEALENRAIRDFRYVRSRNPWNTQFSFAITPDSNVNNGTSEKYLSDDPDDFIGSQTEFSANSRPIPGMEIALGASTRYRFRETETHANDLTFSTRFQHYVISSSDKRRLRTVEGNDYDFGYYEFGYAHRGKNREGRGEYRLFTTVGQNWYGGEEYSRYVDLAGGQTFYLENYRSIRVNLSARRTFGVTRSDLDEVNASVSYRFPIGTSGILSTSLNASIGESPNNAGDSYEAIGARAWYRLTKPVLGARASFSVSARSKVHDDYVHGVLIRQVGREDMQYTADFLLVFDQIDYYGFNPTMRVSASRTDSNVTRLQAERFGINFGIQSAF</sequence>
<organism evidence="3 4">
    <name type="scientific">Aliisedimentitalea scapharcae</name>
    <dbReference type="NCBI Taxonomy" id="1524259"/>
    <lineage>
        <taxon>Bacteria</taxon>
        <taxon>Pseudomonadati</taxon>
        <taxon>Pseudomonadota</taxon>
        <taxon>Alphaproteobacteria</taxon>
        <taxon>Rhodobacterales</taxon>
        <taxon>Roseobacteraceae</taxon>
        <taxon>Aliisedimentitalea</taxon>
    </lineage>
</organism>
<protein>
    <submittedName>
        <fullName evidence="3">Surface lipoprotein assembly modifier</fullName>
    </submittedName>
</protein>
<dbReference type="RefSeq" id="WP_406645407.1">
    <property type="nucleotide sequence ID" value="NZ_CP123584.1"/>
</dbReference>
<dbReference type="InterPro" id="IPR007655">
    <property type="entry name" value="Slam_C"/>
</dbReference>
<evidence type="ECO:0000256" key="1">
    <source>
        <dbReference type="SAM" id="SignalP"/>
    </source>
</evidence>